<accession>A0ABW4XYT8</accession>
<dbReference type="Pfam" id="PF00756">
    <property type="entry name" value="Esterase"/>
    <property type="match status" value="1"/>
</dbReference>
<evidence type="ECO:0000313" key="2">
    <source>
        <dbReference type="EMBL" id="MFD2099064.1"/>
    </source>
</evidence>
<dbReference type="InterPro" id="IPR029058">
    <property type="entry name" value="AB_hydrolase_fold"/>
</dbReference>
<sequence>MKKLSVLILAFITFSLQAQQDLFNEPALVSPEINPDKTVTFKIKAPLAQSVSVSGSLDGENAFAPITYSMEKGEKGIWSFTTPVLPSELYRYNFIVDSVRTVDPANSYVIRDVSNLSNIFLVEGGKADLYKVQDVPHGTVAYRWYDSPGNSKKRRLSVYTPSGYENNTEDYPVLYLLHGIGGDEEAWLGSGRAAQIMDNLIAQGKAEPMIVVMTNGNVYQDASPGNGSSGFPKITFMLPNTMDGKFEETFGDVIKFIEDNYRTSGTKADRAIAGLSMGGFHTANISLNYPNTFDYVGLFSSALGVPMNNVTSKMYENKEAKLKQQMKNGYQLYWMGMGEDDMAMIYKGNENFRKEMDAIGMKYEYVETSGGHTWNNWRDYLTTFVQRLFK</sequence>
<dbReference type="EMBL" id="JBHUHU010000001">
    <property type="protein sequence ID" value="MFD2099064.1"/>
    <property type="molecule type" value="Genomic_DNA"/>
</dbReference>
<dbReference type="CDD" id="cd11294">
    <property type="entry name" value="E_set_Esterase_like_N"/>
    <property type="match status" value="1"/>
</dbReference>
<dbReference type="PANTHER" id="PTHR48098:SF1">
    <property type="entry name" value="DIACYLGLYCEROL ACYLTRANSFERASE_MYCOLYLTRANSFERASE AG85A"/>
    <property type="match status" value="1"/>
</dbReference>
<dbReference type="InterPro" id="IPR014756">
    <property type="entry name" value="Ig_E-set"/>
</dbReference>
<proteinExistence type="predicted"/>
<dbReference type="SUPFAM" id="SSF53474">
    <property type="entry name" value="alpha/beta-Hydrolases"/>
    <property type="match status" value="1"/>
</dbReference>
<keyword evidence="3" id="KW-1185">Reference proteome</keyword>
<evidence type="ECO:0000313" key="3">
    <source>
        <dbReference type="Proteomes" id="UP001597342"/>
    </source>
</evidence>
<dbReference type="InterPro" id="IPR000801">
    <property type="entry name" value="Esterase-like"/>
</dbReference>
<evidence type="ECO:0000256" key="1">
    <source>
        <dbReference type="SAM" id="SignalP"/>
    </source>
</evidence>
<dbReference type="SUPFAM" id="SSF81296">
    <property type="entry name" value="E set domains"/>
    <property type="match status" value="1"/>
</dbReference>
<dbReference type="InterPro" id="IPR013783">
    <property type="entry name" value="Ig-like_fold"/>
</dbReference>
<dbReference type="Proteomes" id="UP001597342">
    <property type="component" value="Unassembled WGS sequence"/>
</dbReference>
<reference evidence="3" key="1">
    <citation type="journal article" date="2019" name="Int. J. Syst. Evol. Microbiol.">
        <title>The Global Catalogue of Microorganisms (GCM) 10K type strain sequencing project: providing services to taxonomists for standard genome sequencing and annotation.</title>
        <authorList>
            <consortium name="The Broad Institute Genomics Platform"/>
            <consortium name="The Broad Institute Genome Sequencing Center for Infectious Disease"/>
            <person name="Wu L."/>
            <person name="Ma J."/>
        </authorList>
    </citation>
    <scope>NUCLEOTIDE SEQUENCE [LARGE SCALE GENOMIC DNA]</scope>
    <source>
        <strain evidence="3">JCM 3389</strain>
    </source>
</reference>
<protein>
    <submittedName>
        <fullName evidence="2">Esterase</fullName>
    </submittedName>
</protein>
<dbReference type="InterPro" id="IPR050583">
    <property type="entry name" value="Mycobacterial_A85_antigen"/>
</dbReference>
<dbReference type="Gene3D" id="3.40.50.1820">
    <property type="entry name" value="alpha/beta hydrolase"/>
    <property type="match status" value="1"/>
</dbReference>
<feature type="chain" id="PRO_5046401132" evidence="1">
    <location>
        <begin position="19"/>
        <end position="390"/>
    </location>
</feature>
<comment type="caution">
    <text evidence="2">The sequence shown here is derived from an EMBL/GenBank/DDBJ whole genome shotgun (WGS) entry which is preliminary data.</text>
</comment>
<dbReference type="PANTHER" id="PTHR48098">
    <property type="entry name" value="ENTEROCHELIN ESTERASE-RELATED"/>
    <property type="match status" value="1"/>
</dbReference>
<dbReference type="Gene3D" id="2.60.40.10">
    <property type="entry name" value="Immunoglobulins"/>
    <property type="match status" value="1"/>
</dbReference>
<dbReference type="RefSeq" id="WP_379829827.1">
    <property type="nucleotide sequence ID" value="NZ_JBHUHU010000001.1"/>
</dbReference>
<organism evidence="2 3">
    <name type="scientific">Flagellimonas iocasae</name>
    <dbReference type="NCBI Taxonomy" id="2055905"/>
    <lineage>
        <taxon>Bacteria</taxon>
        <taxon>Pseudomonadati</taxon>
        <taxon>Bacteroidota</taxon>
        <taxon>Flavobacteriia</taxon>
        <taxon>Flavobacteriales</taxon>
        <taxon>Flavobacteriaceae</taxon>
        <taxon>Flagellimonas</taxon>
    </lineage>
</organism>
<keyword evidence="1" id="KW-0732">Signal</keyword>
<gene>
    <name evidence="2" type="ORF">ACFSJE_04705</name>
</gene>
<name>A0ABW4XYT8_9FLAO</name>
<feature type="signal peptide" evidence="1">
    <location>
        <begin position="1"/>
        <end position="18"/>
    </location>
</feature>